<protein>
    <recommendedName>
        <fullName evidence="4">Lipoprotein</fullName>
    </recommendedName>
</protein>
<evidence type="ECO:0000256" key="1">
    <source>
        <dbReference type="SAM" id="SignalP"/>
    </source>
</evidence>
<dbReference type="AlphaFoldDB" id="W6TJ67"/>
<reference evidence="2 3" key="1">
    <citation type="submission" date="2013-12" db="EMBL/GenBank/DDBJ databases">
        <title>Comparative genomics of relapsing fever spirochetes.</title>
        <authorList>
            <person name="Schwan T.G."/>
            <person name="Raffel S.J."/>
            <person name="Porcella S.F."/>
        </authorList>
    </citation>
    <scope>NUCLEOTIDE SEQUENCE [LARGE SCALE GENOMIC DNA]</scope>
    <source>
        <strain evidence="2 3">CR2A</strain>
    </source>
</reference>
<name>W6TJ67_9SPIR</name>
<keyword evidence="1" id="KW-0732">Signal</keyword>
<organism evidence="2 3">
    <name type="scientific">Borrelia duttonii CR2A</name>
    <dbReference type="NCBI Taxonomy" id="1432657"/>
    <lineage>
        <taxon>Bacteria</taxon>
        <taxon>Pseudomonadati</taxon>
        <taxon>Spirochaetota</taxon>
        <taxon>Spirochaetia</taxon>
        <taxon>Spirochaetales</taxon>
        <taxon>Borreliaceae</taxon>
        <taxon>Borrelia</taxon>
    </lineage>
</organism>
<sequence>MKFKNKFLILSLLFSFISCNLFFGLNSNKGAIEENSESLERIDSETSKKRSIRSVLEETAEVVESVLKVVLKPVVVDDKKEEKIVAAEVGNKEVDKKEAEEEVGSKENKEVEEKDIKDLEVKLVPNNFDLYDVNDALYWIKTIKAKKQSGMMLEVLAISGNIELLKRIVSQKYKQEDKANDIIQLLKASQAIVINDLMRSLYEYKEESFVKLEANFKEVKNFLEEAIEKSKK</sequence>
<proteinExistence type="predicted"/>
<accession>W6TJ67</accession>
<evidence type="ECO:0000313" key="3">
    <source>
        <dbReference type="Proteomes" id="UP000019148"/>
    </source>
</evidence>
<evidence type="ECO:0000313" key="2">
    <source>
        <dbReference type="EMBL" id="ETZ17179.1"/>
    </source>
</evidence>
<feature type="chain" id="PRO_5004881286" description="Lipoprotein" evidence="1">
    <location>
        <begin position="24"/>
        <end position="232"/>
    </location>
</feature>
<dbReference type="RefSeq" id="WP_038368340.1">
    <property type="nucleotide sequence ID" value="NZ_AZIT01000087.1"/>
</dbReference>
<comment type="caution">
    <text evidence="2">The sequence shown here is derived from an EMBL/GenBank/DDBJ whole genome shotgun (WGS) entry which is preliminary data.</text>
</comment>
<feature type="signal peptide" evidence="1">
    <location>
        <begin position="1"/>
        <end position="23"/>
    </location>
</feature>
<dbReference type="PATRIC" id="fig|1432657.3.peg.1775"/>
<gene>
    <name evidence="2" type="ORF">BDCR2A_01900</name>
</gene>
<dbReference type="PROSITE" id="PS51257">
    <property type="entry name" value="PROKAR_LIPOPROTEIN"/>
    <property type="match status" value="1"/>
</dbReference>
<dbReference type="Proteomes" id="UP000019148">
    <property type="component" value="Unassembled WGS sequence"/>
</dbReference>
<evidence type="ECO:0008006" key="4">
    <source>
        <dbReference type="Google" id="ProtNLM"/>
    </source>
</evidence>
<dbReference type="EMBL" id="AZIT01000087">
    <property type="protein sequence ID" value="ETZ17179.1"/>
    <property type="molecule type" value="Genomic_DNA"/>
</dbReference>